<dbReference type="EMBL" id="VSSQ01015925">
    <property type="protein sequence ID" value="MPM56776.1"/>
    <property type="molecule type" value="Genomic_DNA"/>
</dbReference>
<feature type="transmembrane region" description="Helical" evidence="1">
    <location>
        <begin position="52"/>
        <end position="74"/>
    </location>
</feature>
<gene>
    <name evidence="2" type="ORF">SDC9_103591</name>
</gene>
<keyword evidence="1" id="KW-0812">Transmembrane</keyword>
<sequence length="144" mass="17045">MSFKQFNQWLNSLPTGTKWFKIFYYFIIPLHMLSIVSAFIHFTLALQFYDSFWVYIILIFFDITDFIICITTFIKAKGTLLRSYNQIIIFIYAAAIYMTISDVLSYLATVIDNVDGNYSYALVGAVIFVNINIPYFKKRKQFYY</sequence>
<evidence type="ECO:0000313" key="2">
    <source>
        <dbReference type="EMBL" id="MPM56776.1"/>
    </source>
</evidence>
<reference evidence="2" key="1">
    <citation type="submission" date="2019-08" db="EMBL/GenBank/DDBJ databases">
        <authorList>
            <person name="Kucharzyk K."/>
            <person name="Murdoch R.W."/>
            <person name="Higgins S."/>
            <person name="Loffler F."/>
        </authorList>
    </citation>
    <scope>NUCLEOTIDE SEQUENCE</scope>
</reference>
<dbReference type="AlphaFoldDB" id="A0A645AVA0"/>
<accession>A0A645AVA0</accession>
<protein>
    <submittedName>
        <fullName evidence="2">Uncharacterized protein</fullName>
    </submittedName>
</protein>
<feature type="transmembrane region" description="Helical" evidence="1">
    <location>
        <begin position="22"/>
        <end position="46"/>
    </location>
</feature>
<comment type="caution">
    <text evidence="2">The sequence shown here is derived from an EMBL/GenBank/DDBJ whole genome shotgun (WGS) entry which is preliminary data.</text>
</comment>
<evidence type="ECO:0000256" key="1">
    <source>
        <dbReference type="SAM" id="Phobius"/>
    </source>
</evidence>
<proteinExistence type="predicted"/>
<keyword evidence="1" id="KW-0472">Membrane</keyword>
<organism evidence="2">
    <name type="scientific">bioreactor metagenome</name>
    <dbReference type="NCBI Taxonomy" id="1076179"/>
    <lineage>
        <taxon>unclassified sequences</taxon>
        <taxon>metagenomes</taxon>
        <taxon>ecological metagenomes</taxon>
    </lineage>
</organism>
<name>A0A645AVA0_9ZZZZ</name>
<feature type="transmembrane region" description="Helical" evidence="1">
    <location>
        <begin position="117"/>
        <end position="136"/>
    </location>
</feature>
<feature type="transmembrane region" description="Helical" evidence="1">
    <location>
        <begin position="86"/>
        <end position="111"/>
    </location>
</feature>
<keyword evidence="1" id="KW-1133">Transmembrane helix</keyword>